<keyword evidence="4 5" id="KW-0963">Cytoplasm</keyword>
<comment type="similarity">
    <text evidence="2 5">Belongs to the RecX family.</text>
</comment>
<dbReference type="InterPro" id="IPR053925">
    <property type="entry name" value="RecX_HTH_3rd"/>
</dbReference>
<evidence type="ECO:0000313" key="9">
    <source>
        <dbReference type="EMBL" id="AMJ40010.1"/>
    </source>
</evidence>
<name>A0A0X8V9P1_ANAPI</name>
<evidence type="ECO:0000313" key="12">
    <source>
        <dbReference type="Proteomes" id="UP000184204"/>
    </source>
</evidence>
<reference evidence="11" key="2">
    <citation type="submission" date="2016-01" db="EMBL/GenBank/DDBJ databases">
        <authorList>
            <person name="Poehlein A."/>
            <person name="Schlien K."/>
            <person name="Gottschalk G."/>
            <person name="Buckel W."/>
            <person name="Daniel R."/>
        </authorList>
    </citation>
    <scope>NUCLEOTIDE SEQUENCE [LARGE SCALE GENOMIC DNA]</scope>
    <source>
        <strain evidence="11">X2</strain>
    </source>
</reference>
<accession>A0A0X8V9P1</accession>
<dbReference type="PANTHER" id="PTHR33602">
    <property type="entry name" value="REGULATORY PROTEIN RECX FAMILY PROTEIN"/>
    <property type="match status" value="1"/>
</dbReference>
<dbReference type="InterPro" id="IPR053924">
    <property type="entry name" value="RecX_HTH_2nd"/>
</dbReference>
<comment type="subcellular location">
    <subcellularLocation>
        <location evidence="1 5">Cytoplasm</location>
    </subcellularLocation>
</comment>
<gene>
    <name evidence="5 9" type="primary">recX</name>
    <name evidence="9" type="ORF">CPRO_04010</name>
    <name evidence="10" type="ORF">SAMN02745151_01785</name>
</gene>
<dbReference type="Proteomes" id="UP000184204">
    <property type="component" value="Unassembled WGS sequence"/>
</dbReference>
<dbReference type="RefSeq" id="WP_066047268.1">
    <property type="nucleotide sequence ID" value="NZ_CP014223.1"/>
</dbReference>
<dbReference type="InterPro" id="IPR053926">
    <property type="entry name" value="RecX_HTH_1st"/>
</dbReference>
<dbReference type="Gene3D" id="1.10.10.10">
    <property type="entry name" value="Winged helix-like DNA-binding domain superfamily/Winged helix DNA-binding domain"/>
    <property type="match status" value="3"/>
</dbReference>
<organism evidence="10 12">
    <name type="scientific">Anaerotignum propionicum DSM 1682</name>
    <dbReference type="NCBI Taxonomy" id="991789"/>
    <lineage>
        <taxon>Bacteria</taxon>
        <taxon>Bacillati</taxon>
        <taxon>Bacillota</taxon>
        <taxon>Clostridia</taxon>
        <taxon>Lachnospirales</taxon>
        <taxon>Anaerotignaceae</taxon>
        <taxon>Anaerotignum</taxon>
    </lineage>
</organism>
<dbReference type="GO" id="GO:0005737">
    <property type="term" value="C:cytoplasm"/>
    <property type="evidence" value="ECO:0007669"/>
    <property type="project" value="UniProtKB-SubCell"/>
</dbReference>
<evidence type="ECO:0000256" key="4">
    <source>
        <dbReference type="ARBA" id="ARBA00022490"/>
    </source>
</evidence>
<evidence type="ECO:0000313" key="10">
    <source>
        <dbReference type="EMBL" id="SHE78542.1"/>
    </source>
</evidence>
<proteinExistence type="inferred from homology"/>
<dbReference type="Pfam" id="PF21982">
    <property type="entry name" value="RecX_HTH1"/>
    <property type="match status" value="1"/>
</dbReference>
<feature type="domain" description="RecX second three-helical" evidence="6">
    <location>
        <begin position="107"/>
        <end position="147"/>
    </location>
</feature>
<dbReference type="EMBL" id="CP014223">
    <property type="protein sequence ID" value="AMJ40010.1"/>
    <property type="molecule type" value="Genomic_DNA"/>
</dbReference>
<evidence type="ECO:0000256" key="1">
    <source>
        <dbReference type="ARBA" id="ARBA00004496"/>
    </source>
</evidence>
<dbReference type="InterPro" id="IPR003783">
    <property type="entry name" value="Regulatory_RecX"/>
</dbReference>
<dbReference type="AlphaFoldDB" id="A0A0X8V9P1"/>
<reference evidence="12" key="4">
    <citation type="submission" date="2016-11" db="EMBL/GenBank/DDBJ databases">
        <authorList>
            <person name="Jaros S."/>
            <person name="Januszkiewicz K."/>
            <person name="Wedrychowicz H."/>
        </authorList>
    </citation>
    <scope>NUCLEOTIDE SEQUENCE [LARGE SCALE GENOMIC DNA]</scope>
    <source>
        <strain evidence="12">DSM 1682</strain>
    </source>
</reference>
<dbReference type="PANTHER" id="PTHR33602:SF1">
    <property type="entry name" value="REGULATORY PROTEIN RECX FAMILY PROTEIN"/>
    <property type="match status" value="1"/>
</dbReference>
<sequence length="205" mass="24562">MLVTKIIPQKRDTSKYNIFIDGEYVFALSLGDMEYFHIKEGREIPEKTVAFIQRSLIYIQAQNKALHFIGYKLRTEKEVRQKLMESDFSEEIIEEVMIFLNKYHYTDDREYANRYIKDRLHLSPRGAYALRMELIQRGISEEICEEVIEQTDFCETKDAVKWLEKKTRGQWPPDEKKKKQLYGFLQRKGYSYGVIKDAFEEMNQQ</sequence>
<dbReference type="EMBL" id="FQUA01000007">
    <property type="protein sequence ID" value="SHE78542.1"/>
    <property type="molecule type" value="Genomic_DNA"/>
</dbReference>
<protein>
    <recommendedName>
        <fullName evidence="3 5">Regulatory protein RecX</fullName>
    </recommendedName>
</protein>
<dbReference type="InterPro" id="IPR036388">
    <property type="entry name" value="WH-like_DNA-bd_sf"/>
</dbReference>
<keyword evidence="11" id="KW-1185">Reference proteome</keyword>
<evidence type="ECO:0000256" key="3">
    <source>
        <dbReference type="ARBA" id="ARBA00018111"/>
    </source>
</evidence>
<evidence type="ECO:0000256" key="5">
    <source>
        <dbReference type="HAMAP-Rule" id="MF_01114"/>
    </source>
</evidence>
<feature type="domain" description="RecX first three-helical" evidence="8">
    <location>
        <begin position="61"/>
        <end position="100"/>
    </location>
</feature>
<reference evidence="10" key="3">
    <citation type="submission" date="2016-11" db="EMBL/GenBank/DDBJ databases">
        <authorList>
            <person name="Varghese N."/>
            <person name="Submissions S."/>
        </authorList>
    </citation>
    <scope>NUCLEOTIDE SEQUENCE</scope>
    <source>
        <strain evidence="10">DSM 1682</strain>
    </source>
</reference>
<evidence type="ECO:0000256" key="2">
    <source>
        <dbReference type="ARBA" id="ARBA00009695"/>
    </source>
</evidence>
<dbReference type="OrthoDB" id="9804967at2"/>
<feature type="domain" description="RecX third three-helical" evidence="7">
    <location>
        <begin position="159"/>
        <end position="198"/>
    </location>
</feature>
<dbReference type="KEGG" id="cpro:CPRO_04010"/>
<evidence type="ECO:0000259" key="8">
    <source>
        <dbReference type="Pfam" id="PF21982"/>
    </source>
</evidence>
<dbReference type="Pfam" id="PF21981">
    <property type="entry name" value="RecX_HTH3"/>
    <property type="match status" value="1"/>
</dbReference>
<dbReference type="Pfam" id="PF02631">
    <property type="entry name" value="RecX_HTH2"/>
    <property type="match status" value="1"/>
</dbReference>
<evidence type="ECO:0000259" key="7">
    <source>
        <dbReference type="Pfam" id="PF21981"/>
    </source>
</evidence>
<evidence type="ECO:0000259" key="6">
    <source>
        <dbReference type="Pfam" id="PF02631"/>
    </source>
</evidence>
<dbReference type="HAMAP" id="MF_01114">
    <property type="entry name" value="RecX"/>
    <property type="match status" value="1"/>
</dbReference>
<comment type="function">
    <text evidence="5">Modulates RecA activity.</text>
</comment>
<evidence type="ECO:0000313" key="11">
    <source>
        <dbReference type="Proteomes" id="UP000068026"/>
    </source>
</evidence>
<reference evidence="9 11" key="1">
    <citation type="journal article" date="2016" name="Genome Announc.">
        <title>Complete Genome Sequence of the Amino Acid-Fermenting Clostridium propionicum X2 (DSM 1682).</title>
        <authorList>
            <person name="Poehlein A."/>
            <person name="Schlien K."/>
            <person name="Chowdhury N.P."/>
            <person name="Gottschalk G."/>
            <person name="Buckel W."/>
            <person name="Daniel R."/>
        </authorList>
    </citation>
    <scope>NUCLEOTIDE SEQUENCE [LARGE SCALE GENOMIC DNA]</scope>
    <source>
        <strain evidence="9 11">X2</strain>
    </source>
</reference>
<dbReference type="Proteomes" id="UP000068026">
    <property type="component" value="Chromosome"/>
</dbReference>
<dbReference type="GO" id="GO:0006282">
    <property type="term" value="P:regulation of DNA repair"/>
    <property type="evidence" value="ECO:0007669"/>
    <property type="project" value="UniProtKB-UniRule"/>
</dbReference>